<dbReference type="Proteomes" id="UP000245429">
    <property type="component" value="Chromosome"/>
</dbReference>
<dbReference type="RefSeq" id="WP_109568466.1">
    <property type="nucleotide sequence ID" value="NZ_CP029463.1"/>
</dbReference>
<dbReference type="CDD" id="cd00761">
    <property type="entry name" value="Glyco_tranf_GTA_type"/>
    <property type="match status" value="1"/>
</dbReference>
<evidence type="ECO:0000259" key="3">
    <source>
        <dbReference type="Pfam" id="PF00535"/>
    </source>
</evidence>
<dbReference type="SUPFAM" id="SSF53448">
    <property type="entry name" value="Nucleotide-diphospho-sugar transferases"/>
    <property type="match status" value="1"/>
</dbReference>
<name>A0A2U8QSD4_9FLAO</name>
<dbReference type="PANTHER" id="PTHR22916:SF51">
    <property type="entry name" value="GLYCOSYLTRANSFERASE EPSH-RELATED"/>
    <property type="match status" value="1"/>
</dbReference>
<accession>A0A2U8QSD4</accession>
<keyword evidence="2" id="KW-0808">Transferase</keyword>
<dbReference type="OrthoDB" id="396512at2"/>
<dbReference type="InterPro" id="IPR029044">
    <property type="entry name" value="Nucleotide-diphossugar_trans"/>
</dbReference>
<feature type="domain" description="Glycosyltransferase 2-like" evidence="3">
    <location>
        <begin position="8"/>
        <end position="170"/>
    </location>
</feature>
<dbReference type="GO" id="GO:0016758">
    <property type="term" value="F:hexosyltransferase activity"/>
    <property type="evidence" value="ECO:0007669"/>
    <property type="project" value="UniProtKB-ARBA"/>
</dbReference>
<gene>
    <name evidence="4" type="ORF">DI487_03705</name>
</gene>
<evidence type="ECO:0000313" key="4">
    <source>
        <dbReference type="EMBL" id="AWM13058.1"/>
    </source>
</evidence>
<keyword evidence="1" id="KW-0328">Glycosyltransferase</keyword>
<dbReference type="Gene3D" id="3.90.550.10">
    <property type="entry name" value="Spore Coat Polysaccharide Biosynthesis Protein SpsA, Chain A"/>
    <property type="match status" value="1"/>
</dbReference>
<evidence type="ECO:0000256" key="2">
    <source>
        <dbReference type="ARBA" id="ARBA00022679"/>
    </source>
</evidence>
<keyword evidence="5" id="KW-1185">Reference proteome</keyword>
<evidence type="ECO:0000313" key="5">
    <source>
        <dbReference type="Proteomes" id="UP000245429"/>
    </source>
</evidence>
<evidence type="ECO:0000256" key="1">
    <source>
        <dbReference type="ARBA" id="ARBA00022676"/>
    </source>
</evidence>
<sequence>MNSQPKISVIMPVYNVERYIEKAVTSVLKQTFIDFELLLINDGTKDNSVAQTERFVADTRVQWHHKENGGLSDARNFGLQKAQGEYIYFMDSDDWIEPDLLEVALQHIRQYDVLVFGYQLDTENGNGEMIQTEEVTTEDTILEKGKQQTAFTEKQLGLLGYAWNKLYKHQFLKDNQLFFPKGISLVEDILFNAQVLAKTDAIVFCNQALYHYINRPVTTLIKTFHANSFALYLQKDEALNQFLSVWNFSVNDKKTVLANSLMLGLRYCANNLFAFKNNLSEREKFNYLKMMLHNNRMQELIVYYQPQTVTDKLYKNIVLHKRVVFLFALCKMLK</sequence>
<dbReference type="InterPro" id="IPR001173">
    <property type="entry name" value="Glyco_trans_2-like"/>
</dbReference>
<dbReference type="KEGG" id="fse:DI487_03705"/>
<reference evidence="4 5" key="1">
    <citation type="submission" date="2018-05" db="EMBL/GenBank/DDBJ databases">
        <title>Flavobacterium sp. MEBiC07310.</title>
        <authorList>
            <person name="Baek K."/>
        </authorList>
    </citation>
    <scope>NUCLEOTIDE SEQUENCE [LARGE SCALE GENOMIC DNA]</scope>
    <source>
        <strain evidence="4 5">MEBiC07310</strain>
    </source>
</reference>
<dbReference type="Pfam" id="PF00535">
    <property type="entry name" value="Glycos_transf_2"/>
    <property type="match status" value="1"/>
</dbReference>
<organism evidence="4 5">
    <name type="scientific">Flavobacterium sediminis</name>
    <dbReference type="NCBI Taxonomy" id="2201181"/>
    <lineage>
        <taxon>Bacteria</taxon>
        <taxon>Pseudomonadati</taxon>
        <taxon>Bacteroidota</taxon>
        <taxon>Flavobacteriia</taxon>
        <taxon>Flavobacteriales</taxon>
        <taxon>Flavobacteriaceae</taxon>
        <taxon>Flavobacterium</taxon>
    </lineage>
</organism>
<dbReference type="EMBL" id="CP029463">
    <property type="protein sequence ID" value="AWM13058.1"/>
    <property type="molecule type" value="Genomic_DNA"/>
</dbReference>
<dbReference type="PANTHER" id="PTHR22916">
    <property type="entry name" value="GLYCOSYLTRANSFERASE"/>
    <property type="match status" value="1"/>
</dbReference>
<protein>
    <recommendedName>
        <fullName evidence="3">Glycosyltransferase 2-like domain-containing protein</fullName>
    </recommendedName>
</protein>
<proteinExistence type="predicted"/>
<dbReference type="AlphaFoldDB" id="A0A2U8QSD4"/>